<evidence type="ECO:0000256" key="10">
    <source>
        <dbReference type="ARBA" id="ARBA00022786"/>
    </source>
</evidence>
<dbReference type="SUPFAM" id="SSF54495">
    <property type="entry name" value="UBC-like"/>
    <property type="match status" value="1"/>
</dbReference>
<comment type="subcellular location">
    <subcellularLocation>
        <location evidence="2">Membrane</location>
        <topology evidence="2">Single-pass membrane protein</topology>
    </subcellularLocation>
</comment>
<dbReference type="CDD" id="cd23820">
    <property type="entry name" value="RWD_RNF14"/>
    <property type="match status" value="1"/>
</dbReference>
<keyword evidence="7" id="KW-0479">Metal-binding</keyword>
<dbReference type="Pfam" id="PF05773">
    <property type="entry name" value="RWD"/>
    <property type="match status" value="1"/>
</dbReference>
<dbReference type="OrthoDB" id="1431934at2759"/>
<dbReference type="PANTHER" id="PTHR11685">
    <property type="entry name" value="RBR FAMILY RING FINGER AND IBR DOMAIN-CONTAINING"/>
    <property type="match status" value="1"/>
</dbReference>
<dbReference type="InterPro" id="IPR006575">
    <property type="entry name" value="RWD_dom"/>
</dbReference>
<evidence type="ECO:0000256" key="8">
    <source>
        <dbReference type="ARBA" id="ARBA00022737"/>
    </source>
</evidence>
<dbReference type="GO" id="GO:0031090">
    <property type="term" value="C:organelle membrane"/>
    <property type="evidence" value="ECO:0007669"/>
    <property type="project" value="UniProtKB-ARBA"/>
</dbReference>
<keyword evidence="8" id="KW-0677">Repeat</keyword>
<comment type="pathway">
    <text evidence="3">Protein modification; protein ubiquitination.</text>
</comment>
<dbReference type="InterPro" id="IPR016135">
    <property type="entry name" value="UBQ-conjugating_enzyme/RWD"/>
</dbReference>
<feature type="domain" description="RING-type" evidence="18">
    <location>
        <begin position="206"/>
        <end position="455"/>
    </location>
</feature>
<feature type="domain" description="RWD" evidence="17">
    <location>
        <begin position="13"/>
        <end position="145"/>
    </location>
</feature>
<evidence type="ECO:0000256" key="3">
    <source>
        <dbReference type="ARBA" id="ARBA00004906"/>
    </source>
</evidence>
<dbReference type="SMART" id="SM00647">
    <property type="entry name" value="IBR"/>
    <property type="match status" value="2"/>
</dbReference>
<evidence type="ECO:0000313" key="20">
    <source>
        <dbReference type="Proteomes" id="UP001150569"/>
    </source>
</evidence>
<reference evidence="19" key="1">
    <citation type="submission" date="2022-07" db="EMBL/GenBank/DDBJ databases">
        <title>Phylogenomic reconstructions and comparative analyses of Kickxellomycotina fungi.</title>
        <authorList>
            <person name="Reynolds N.K."/>
            <person name="Stajich J.E."/>
            <person name="Barry K."/>
            <person name="Grigoriev I.V."/>
            <person name="Crous P."/>
            <person name="Smith M.E."/>
        </authorList>
    </citation>
    <scope>NUCLEOTIDE SEQUENCE</scope>
    <source>
        <strain evidence="19">RSA 861</strain>
    </source>
</reference>
<evidence type="ECO:0000256" key="12">
    <source>
        <dbReference type="ARBA" id="ARBA00022989"/>
    </source>
</evidence>
<keyword evidence="6" id="KW-0812">Transmembrane</keyword>
<dbReference type="InterPro" id="IPR031127">
    <property type="entry name" value="E3_UB_ligase_RBR"/>
</dbReference>
<sequence>MSHPSSDLEEMETELEAMSSIYEQGFHYERGSCLLGNLAEPPKDTVYWGSATVSVELLEPEVTVMVQDGTRTVQLTALPPLVLYFALPSTYPVGEPSLAVRCSWLTAKQTDQLRIMLRELCQEQPAGSPVLDLLVDTLRHQSFSHLDLAFPLALSESIVTTPIRRSAVDFDRQLYPEFPTSAEELTTFAYLEAFARALDERQFARGRYPCGICFDTKPGTACYRFPTCDHVYCHSCIRGYFTMLVSESLLAELRCPHPSCRPRADRLDDDHLRELLDASDFAKFIRLREEQLCQVDPNSRWCPQVYCRRRVTRTDPNERLAVCPHCQFAFCFLCGRTWHGPRTYCPMPNDQKVAELYLACRTEDERVGLERRYGKKSILVSVQRYEEFRATADWLATHATQCPTCDTPIQKSHGCNHMKCHFCQTHFCFLCGSFVPKDNPYSHFNMRNSSCHMRLFEGITGDTEGEAGRADFAADEEEALMLLQAAQLT</sequence>
<proteinExistence type="inferred from homology"/>
<dbReference type="Pfam" id="PF01485">
    <property type="entry name" value="IBR"/>
    <property type="match status" value="2"/>
</dbReference>
<evidence type="ECO:0000256" key="5">
    <source>
        <dbReference type="ARBA" id="ARBA00022679"/>
    </source>
</evidence>
<evidence type="ECO:0000256" key="11">
    <source>
        <dbReference type="ARBA" id="ARBA00022833"/>
    </source>
</evidence>
<dbReference type="Proteomes" id="UP001150569">
    <property type="component" value="Unassembled WGS sequence"/>
</dbReference>
<evidence type="ECO:0000256" key="1">
    <source>
        <dbReference type="ARBA" id="ARBA00001798"/>
    </source>
</evidence>
<dbReference type="AlphaFoldDB" id="A0A9W8A0Z7"/>
<evidence type="ECO:0000313" key="19">
    <source>
        <dbReference type="EMBL" id="KAJ1918563.1"/>
    </source>
</evidence>
<keyword evidence="10" id="KW-0833">Ubl conjugation pathway</keyword>
<keyword evidence="9 15" id="KW-0863">Zinc-finger</keyword>
<keyword evidence="11" id="KW-0862">Zinc</keyword>
<dbReference type="InterPro" id="IPR001841">
    <property type="entry name" value="Znf_RING"/>
</dbReference>
<dbReference type="PROSITE" id="PS50089">
    <property type="entry name" value="ZF_RING_2"/>
    <property type="match status" value="1"/>
</dbReference>
<dbReference type="GO" id="GO:0061630">
    <property type="term" value="F:ubiquitin protein ligase activity"/>
    <property type="evidence" value="ECO:0007669"/>
    <property type="project" value="UniProtKB-EC"/>
</dbReference>
<protein>
    <recommendedName>
        <fullName evidence="4">RBR-type E3 ubiquitin transferase</fullName>
        <ecNumber evidence="4">2.3.2.31</ecNumber>
    </recommendedName>
</protein>
<dbReference type="InterPro" id="IPR013083">
    <property type="entry name" value="Znf_RING/FYVE/PHD"/>
</dbReference>
<evidence type="ECO:0000256" key="4">
    <source>
        <dbReference type="ARBA" id="ARBA00012251"/>
    </source>
</evidence>
<dbReference type="InterPro" id="IPR017907">
    <property type="entry name" value="Znf_RING_CS"/>
</dbReference>
<evidence type="ECO:0000256" key="2">
    <source>
        <dbReference type="ARBA" id="ARBA00004167"/>
    </source>
</evidence>
<dbReference type="SUPFAM" id="SSF57850">
    <property type="entry name" value="RING/U-box"/>
    <property type="match status" value="3"/>
</dbReference>
<comment type="caution">
    <text evidence="19">The sequence shown here is derived from an EMBL/GenBank/DDBJ whole genome shotgun (WGS) entry which is preliminary data.</text>
</comment>
<dbReference type="PROSITE" id="PS50908">
    <property type="entry name" value="RWD"/>
    <property type="match status" value="1"/>
</dbReference>
<keyword evidence="20" id="KW-1185">Reference proteome</keyword>
<dbReference type="PROSITE" id="PS51873">
    <property type="entry name" value="TRIAD"/>
    <property type="match status" value="1"/>
</dbReference>
<evidence type="ECO:0000259" key="18">
    <source>
        <dbReference type="PROSITE" id="PS51873"/>
    </source>
</evidence>
<dbReference type="InterPro" id="IPR002867">
    <property type="entry name" value="IBR_dom"/>
</dbReference>
<organism evidence="19 20">
    <name type="scientific">Tieghemiomyces parasiticus</name>
    <dbReference type="NCBI Taxonomy" id="78921"/>
    <lineage>
        <taxon>Eukaryota</taxon>
        <taxon>Fungi</taxon>
        <taxon>Fungi incertae sedis</taxon>
        <taxon>Zoopagomycota</taxon>
        <taxon>Kickxellomycotina</taxon>
        <taxon>Dimargaritomycetes</taxon>
        <taxon>Dimargaritales</taxon>
        <taxon>Dimargaritaceae</taxon>
        <taxon>Tieghemiomyces</taxon>
    </lineage>
</organism>
<dbReference type="Gene3D" id="3.10.110.10">
    <property type="entry name" value="Ubiquitin Conjugating Enzyme"/>
    <property type="match status" value="1"/>
</dbReference>
<keyword evidence="5" id="KW-0808">Transferase</keyword>
<evidence type="ECO:0000256" key="13">
    <source>
        <dbReference type="ARBA" id="ARBA00023136"/>
    </source>
</evidence>
<dbReference type="PROSITE" id="PS00518">
    <property type="entry name" value="ZF_RING_1"/>
    <property type="match status" value="1"/>
</dbReference>
<name>A0A9W8A0Z7_9FUNG</name>
<dbReference type="EC" id="2.3.2.31" evidence="4"/>
<evidence type="ECO:0000259" key="17">
    <source>
        <dbReference type="PROSITE" id="PS50908"/>
    </source>
</evidence>
<dbReference type="GO" id="GO:0005737">
    <property type="term" value="C:cytoplasm"/>
    <property type="evidence" value="ECO:0007669"/>
    <property type="project" value="UniProtKB-ARBA"/>
</dbReference>
<keyword evidence="13" id="KW-0472">Membrane</keyword>
<accession>A0A9W8A0Z7</accession>
<dbReference type="CDD" id="cd20354">
    <property type="entry name" value="Rcat_RBR_RNF14"/>
    <property type="match status" value="1"/>
</dbReference>
<dbReference type="InterPro" id="IPR047548">
    <property type="entry name" value="Rcat_RBR_RNF14"/>
</dbReference>
<evidence type="ECO:0000259" key="16">
    <source>
        <dbReference type="PROSITE" id="PS50089"/>
    </source>
</evidence>
<dbReference type="GO" id="GO:0016567">
    <property type="term" value="P:protein ubiquitination"/>
    <property type="evidence" value="ECO:0007669"/>
    <property type="project" value="InterPro"/>
</dbReference>
<dbReference type="Gene3D" id="3.30.40.10">
    <property type="entry name" value="Zinc/RING finger domain, C3HC4 (zinc finger)"/>
    <property type="match status" value="1"/>
</dbReference>
<dbReference type="EMBL" id="JANBPT010000499">
    <property type="protein sequence ID" value="KAJ1918563.1"/>
    <property type="molecule type" value="Genomic_DNA"/>
</dbReference>
<comment type="catalytic activity">
    <reaction evidence="1">
        <text>[E2 ubiquitin-conjugating enzyme]-S-ubiquitinyl-L-cysteine + [acceptor protein]-L-lysine = [E2 ubiquitin-conjugating enzyme]-L-cysteine + [acceptor protein]-N(6)-ubiquitinyl-L-lysine.</text>
        <dbReference type="EC" id="2.3.2.31"/>
    </reaction>
</comment>
<feature type="domain" description="RING-type" evidence="16">
    <location>
        <begin position="210"/>
        <end position="256"/>
    </location>
</feature>
<evidence type="ECO:0000256" key="7">
    <source>
        <dbReference type="ARBA" id="ARBA00022723"/>
    </source>
</evidence>
<keyword evidence="12" id="KW-1133">Transmembrane helix</keyword>
<evidence type="ECO:0000256" key="14">
    <source>
        <dbReference type="ARBA" id="ARBA00044508"/>
    </source>
</evidence>
<dbReference type="GO" id="GO:0008270">
    <property type="term" value="F:zinc ion binding"/>
    <property type="evidence" value="ECO:0007669"/>
    <property type="project" value="UniProtKB-KW"/>
</dbReference>
<evidence type="ECO:0000256" key="15">
    <source>
        <dbReference type="PROSITE-ProRule" id="PRU00175"/>
    </source>
</evidence>
<gene>
    <name evidence="19" type="ORF">IWQ60_007460</name>
</gene>
<evidence type="ECO:0000256" key="6">
    <source>
        <dbReference type="ARBA" id="ARBA00022692"/>
    </source>
</evidence>
<dbReference type="InterPro" id="IPR044066">
    <property type="entry name" value="TRIAD_supradom"/>
</dbReference>
<evidence type="ECO:0000256" key="9">
    <source>
        <dbReference type="ARBA" id="ARBA00022771"/>
    </source>
</evidence>
<dbReference type="CDD" id="cd20341">
    <property type="entry name" value="BRcat_RBR_RNF14"/>
    <property type="match status" value="1"/>
</dbReference>
<dbReference type="Gene3D" id="1.20.120.1750">
    <property type="match status" value="1"/>
</dbReference>
<comment type="similarity">
    <text evidence="14">Belongs to the RBR family. RNF14 subfamily.</text>
</comment>
<dbReference type="FunFam" id="3.30.40.10:FF:000051">
    <property type="entry name" value="RBR-type E3 ubiquitin transferase"/>
    <property type="match status" value="1"/>
</dbReference>